<dbReference type="RefSeq" id="WP_011186837.1">
    <property type="nucleotide sequence ID" value="NC_006087.1"/>
</dbReference>
<dbReference type="EMBL" id="AE016822">
    <property type="protein sequence ID" value="AAT89853.1"/>
    <property type="molecule type" value="Genomic_DNA"/>
</dbReference>
<dbReference type="PROSITE" id="PS50835">
    <property type="entry name" value="IG_LIKE"/>
    <property type="match status" value="1"/>
</dbReference>
<dbReference type="eggNOG" id="COG5184">
    <property type="taxonomic scope" value="Bacteria"/>
</dbReference>
<dbReference type="HOGENOM" id="CLU_457701_0_0_11"/>
<dbReference type="Gene3D" id="2.130.10.30">
    <property type="entry name" value="Regulator of chromosome condensation 1/beta-lactamase-inhibitor protein II"/>
    <property type="match status" value="2"/>
</dbReference>
<dbReference type="PANTHER" id="PTHR45982">
    <property type="entry name" value="REGULATOR OF CHROMOSOME CONDENSATION"/>
    <property type="match status" value="1"/>
</dbReference>
<dbReference type="PRINTS" id="PR00633">
    <property type="entry name" value="RCCNDNSATION"/>
</dbReference>
<organism evidence="4 5">
    <name type="scientific">Leifsonia xyli subsp. xyli (strain CTCB07)</name>
    <dbReference type="NCBI Taxonomy" id="281090"/>
    <lineage>
        <taxon>Bacteria</taxon>
        <taxon>Bacillati</taxon>
        <taxon>Actinomycetota</taxon>
        <taxon>Actinomycetes</taxon>
        <taxon>Micrococcales</taxon>
        <taxon>Microbacteriaceae</taxon>
        <taxon>Leifsonia</taxon>
    </lineage>
</organism>
<evidence type="ECO:0000256" key="2">
    <source>
        <dbReference type="SAM" id="SignalP"/>
    </source>
</evidence>
<reference evidence="4 5" key="1">
    <citation type="journal article" date="2004" name="Mol. Plant Microbe Interact.">
        <title>The genome sequence of the Gram-positive sugarcane pathogen Leifsonia xyli subsp. xyli.</title>
        <authorList>
            <person name="Monteiro-Vitorello C.B."/>
            <person name="Camargo L.E.A."/>
            <person name="Van Sluys M.A."/>
            <person name="Kitajima J.P."/>
            <person name="Truffi D."/>
            <person name="do Amaral A.M."/>
            <person name="Harakava R."/>
            <person name="de Oliveira J.C.F."/>
            <person name="Wood D."/>
            <person name="de Oliveira M.C."/>
            <person name="Miyaki C.Y."/>
            <person name="Takita M.A."/>
            <person name="da Silva A.C.R."/>
            <person name="Furlan L.R."/>
            <person name="Carraro D.M."/>
            <person name="Camarotte G."/>
            <person name="Almeida N.F. Jr."/>
            <person name="Carrer H."/>
            <person name="Coutinho L.L."/>
            <person name="El-Dorry H.A."/>
            <person name="Ferro M.I.T."/>
            <person name="Gagliardi P.R."/>
            <person name="Giglioti E."/>
            <person name="Goldman M.H.S."/>
            <person name="Goldman G.H."/>
            <person name="Kimura E.T."/>
            <person name="Ferro E.S."/>
            <person name="Kuramae E.E."/>
            <person name="Lemos E.G.M."/>
            <person name="Lemos M.V.F."/>
            <person name="Mauro S.M.Z."/>
            <person name="Machado M.A."/>
            <person name="Marino C.L."/>
            <person name="Menck C.F."/>
            <person name="Nunes L.R."/>
            <person name="Oliveira R.C."/>
            <person name="Pereira G.G."/>
            <person name="Siqueira W."/>
            <person name="de Souza A.A."/>
            <person name="Tsai S.M."/>
            <person name="Zanca A.S."/>
            <person name="Simpson A.J.G."/>
            <person name="Brumbley S.M."/>
            <person name="Setubal J.C."/>
        </authorList>
    </citation>
    <scope>NUCLEOTIDE SEQUENCE [LARGE SCALE GENOMIC DNA]</scope>
    <source>
        <strain evidence="4 5">CTCB07</strain>
    </source>
</reference>
<feature type="chain" id="PRO_5004270234" description="Ig-like domain-containing protein" evidence="2">
    <location>
        <begin position="28"/>
        <end position="596"/>
    </location>
</feature>
<keyword evidence="2" id="KW-0732">Signal</keyword>
<feature type="compositionally biased region" description="Polar residues" evidence="1">
    <location>
        <begin position="452"/>
        <end position="461"/>
    </location>
</feature>
<dbReference type="Proteomes" id="UP000001306">
    <property type="component" value="Chromosome"/>
</dbReference>
<accession>Q6ACP0</accession>
<dbReference type="InterPro" id="IPR013783">
    <property type="entry name" value="Ig-like_fold"/>
</dbReference>
<name>Q6ACP0_LEIXX</name>
<dbReference type="PROSITE" id="PS50012">
    <property type="entry name" value="RCC1_3"/>
    <property type="match status" value="6"/>
</dbReference>
<evidence type="ECO:0000313" key="5">
    <source>
        <dbReference type="Proteomes" id="UP000001306"/>
    </source>
</evidence>
<dbReference type="InterPro" id="IPR007110">
    <property type="entry name" value="Ig-like_dom"/>
</dbReference>
<proteinExistence type="predicted"/>
<evidence type="ECO:0000256" key="1">
    <source>
        <dbReference type="SAM" id="MobiDB-lite"/>
    </source>
</evidence>
<feature type="region of interest" description="Disordered" evidence="1">
    <location>
        <begin position="446"/>
        <end position="467"/>
    </location>
</feature>
<dbReference type="Pfam" id="PF00415">
    <property type="entry name" value="RCC1"/>
    <property type="match status" value="6"/>
</dbReference>
<dbReference type="AlphaFoldDB" id="Q6ACP0"/>
<dbReference type="InterPro" id="IPR051553">
    <property type="entry name" value="Ran_GTPase-activating"/>
</dbReference>
<feature type="signal peptide" evidence="2">
    <location>
        <begin position="1"/>
        <end position="27"/>
    </location>
</feature>
<evidence type="ECO:0000259" key="3">
    <source>
        <dbReference type="PROSITE" id="PS50835"/>
    </source>
</evidence>
<feature type="domain" description="Ig-like" evidence="3">
    <location>
        <begin position="421"/>
        <end position="454"/>
    </location>
</feature>
<evidence type="ECO:0000313" key="4">
    <source>
        <dbReference type="EMBL" id="AAT89853.1"/>
    </source>
</evidence>
<dbReference type="InterPro" id="IPR000408">
    <property type="entry name" value="Reg_chr_condens"/>
</dbReference>
<dbReference type="PANTHER" id="PTHR45982:SF1">
    <property type="entry name" value="REGULATOR OF CHROMOSOME CONDENSATION"/>
    <property type="match status" value="1"/>
</dbReference>
<protein>
    <recommendedName>
        <fullName evidence="3">Ig-like domain-containing protein</fullName>
    </recommendedName>
</protein>
<dbReference type="GO" id="GO:0005975">
    <property type="term" value="P:carbohydrate metabolic process"/>
    <property type="evidence" value="ECO:0007669"/>
    <property type="project" value="UniProtKB-ARBA"/>
</dbReference>
<sequence>MKKTLTSLFAPAGVCLALSLGASPAAAVTITPDAGPTAGGTRLQIGPVGVTFTAVSAGSLSAYALGDDGNVYAWGDNEYGQLGTGDTVNAHTPVKVMLPAGVKFTALSAGSLSAYALGDDGHAYAWGDNEYGQLGTGDTVNAHTPVKVMLPAGVKFTALSSGGPSAYAVGNDGKTYAWGFNGYGQLGTDTTADAHVPVAVAVPAGVSFTTLSGGSLSAYALGNDGKTYAWGFNGYGQLGTDTTADAHVPVAVAVPAGVSFTAVSAGVSSAYALGDDRKTYAWGDNEYGQLGRGDTANAHAPVAVTVSAGETFVSVSGGAGSVYARGQNGDTYAWGDNDYGQLGRGDTANAHTPIEVAAGVEVTGVLFGSLPGTAVSSQGGKTWTVTSPAHRSGTVSLSVSYTQFGERKSLPAGSFTFGKAPVITENPASQTVSSGDSLTLTAAADGDETPTVRWQSQTSDGNWADIPDATATQYKTDPIRASQSYRAVFANALGSATTTPAIITIATPTPTPTPISPPVPLAVTTTGDLAATGSEIGLLAPLTALLLLAGIAVCHAARPTETFDESAPCRSAGFPGDQPTGLSARRSRAAGVASRS</sequence>
<dbReference type="Gene3D" id="2.60.40.10">
    <property type="entry name" value="Immunoglobulins"/>
    <property type="match status" value="1"/>
</dbReference>
<feature type="region of interest" description="Disordered" evidence="1">
    <location>
        <begin position="564"/>
        <end position="596"/>
    </location>
</feature>
<dbReference type="InterPro" id="IPR009091">
    <property type="entry name" value="RCC1/BLIP-II"/>
</dbReference>
<dbReference type="SUPFAM" id="SSF50985">
    <property type="entry name" value="RCC1/BLIP-II"/>
    <property type="match status" value="1"/>
</dbReference>
<dbReference type="SUPFAM" id="SSF48726">
    <property type="entry name" value="Immunoglobulin"/>
    <property type="match status" value="1"/>
</dbReference>
<dbReference type="KEGG" id="lxx:Lxx21640"/>
<dbReference type="STRING" id="281090.Lxx21640"/>
<keyword evidence="5" id="KW-1185">Reference proteome</keyword>
<gene>
    <name evidence="4" type="ordered locus">Lxx21640</name>
</gene>
<dbReference type="InterPro" id="IPR036179">
    <property type="entry name" value="Ig-like_dom_sf"/>
</dbReference>